<feature type="coiled-coil region" evidence="8">
    <location>
        <begin position="148"/>
        <end position="178"/>
    </location>
</feature>
<dbReference type="PANTHER" id="PTHR30026">
    <property type="entry name" value="OUTER MEMBRANE PROTEIN TOLC"/>
    <property type="match status" value="1"/>
</dbReference>
<evidence type="ECO:0000256" key="6">
    <source>
        <dbReference type="ARBA" id="ARBA00023136"/>
    </source>
</evidence>
<dbReference type="PANTHER" id="PTHR30026:SF20">
    <property type="entry name" value="OUTER MEMBRANE PROTEIN TOLC"/>
    <property type="match status" value="1"/>
</dbReference>
<evidence type="ECO:0000256" key="7">
    <source>
        <dbReference type="ARBA" id="ARBA00023237"/>
    </source>
</evidence>
<evidence type="ECO:0000313" key="10">
    <source>
        <dbReference type="EMBL" id="MBB3188146.1"/>
    </source>
</evidence>
<dbReference type="Gene3D" id="1.20.1600.10">
    <property type="entry name" value="Outer membrane efflux proteins (OEP)"/>
    <property type="match status" value="1"/>
</dbReference>
<dbReference type="InterPro" id="IPR003423">
    <property type="entry name" value="OMP_efflux"/>
</dbReference>
<dbReference type="GO" id="GO:0015562">
    <property type="term" value="F:efflux transmembrane transporter activity"/>
    <property type="evidence" value="ECO:0007669"/>
    <property type="project" value="InterPro"/>
</dbReference>
<evidence type="ECO:0000256" key="9">
    <source>
        <dbReference type="SAM" id="SignalP"/>
    </source>
</evidence>
<keyword evidence="8" id="KW-0175">Coiled coil</keyword>
<evidence type="ECO:0000256" key="3">
    <source>
        <dbReference type="ARBA" id="ARBA00022448"/>
    </source>
</evidence>
<comment type="subcellular location">
    <subcellularLocation>
        <location evidence="1">Cell outer membrane</location>
    </subcellularLocation>
</comment>
<organism evidence="10 11">
    <name type="scientific">Microbacter margulisiae</name>
    <dbReference type="NCBI Taxonomy" id="1350067"/>
    <lineage>
        <taxon>Bacteria</taxon>
        <taxon>Pseudomonadati</taxon>
        <taxon>Bacteroidota</taxon>
        <taxon>Bacteroidia</taxon>
        <taxon>Bacteroidales</taxon>
        <taxon>Porphyromonadaceae</taxon>
        <taxon>Microbacter</taxon>
    </lineage>
</organism>
<keyword evidence="5" id="KW-0812">Transmembrane</keyword>
<dbReference type="AlphaFoldDB" id="A0A7W5DSK6"/>
<proteinExistence type="inferred from homology"/>
<dbReference type="Proteomes" id="UP000544222">
    <property type="component" value="Unassembled WGS sequence"/>
</dbReference>
<evidence type="ECO:0000313" key="11">
    <source>
        <dbReference type="Proteomes" id="UP000544222"/>
    </source>
</evidence>
<dbReference type="RefSeq" id="WP_183413928.1">
    <property type="nucleotide sequence ID" value="NZ_JACHYB010000002.1"/>
</dbReference>
<keyword evidence="4" id="KW-1134">Transmembrane beta strand</keyword>
<reference evidence="10 11" key="1">
    <citation type="submission" date="2020-08" db="EMBL/GenBank/DDBJ databases">
        <title>Genomic Encyclopedia of Type Strains, Phase IV (KMG-IV): sequencing the most valuable type-strain genomes for metagenomic binning, comparative biology and taxonomic classification.</title>
        <authorList>
            <person name="Goeker M."/>
        </authorList>
    </citation>
    <scope>NUCLEOTIDE SEQUENCE [LARGE SCALE GENOMIC DNA]</scope>
    <source>
        <strain evidence="10 11">DSM 27471</strain>
    </source>
</reference>
<evidence type="ECO:0000256" key="2">
    <source>
        <dbReference type="ARBA" id="ARBA00007613"/>
    </source>
</evidence>
<keyword evidence="6" id="KW-0472">Membrane</keyword>
<dbReference type="GO" id="GO:0015288">
    <property type="term" value="F:porin activity"/>
    <property type="evidence" value="ECO:0007669"/>
    <property type="project" value="TreeGrafter"/>
</dbReference>
<dbReference type="SUPFAM" id="SSF56954">
    <property type="entry name" value="Outer membrane efflux proteins (OEP)"/>
    <property type="match status" value="1"/>
</dbReference>
<keyword evidence="11" id="KW-1185">Reference proteome</keyword>
<dbReference type="GO" id="GO:0009279">
    <property type="term" value="C:cell outer membrane"/>
    <property type="evidence" value="ECO:0007669"/>
    <property type="project" value="UniProtKB-SubCell"/>
</dbReference>
<dbReference type="Pfam" id="PF02321">
    <property type="entry name" value="OEP"/>
    <property type="match status" value="1"/>
</dbReference>
<evidence type="ECO:0000256" key="5">
    <source>
        <dbReference type="ARBA" id="ARBA00022692"/>
    </source>
</evidence>
<keyword evidence="9" id="KW-0732">Signal</keyword>
<dbReference type="GO" id="GO:1990281">
    <property type="term" value="C:efflux pump complex"/>
    <property type="evidence" value="ECO:0007669"/>
    <property type="project" value="TreeGrafter"/>
</dbReference>
<comment type="caution">
    <text evidence="10">The sequence shown here is derived from an EMBL/GenBank/DDBJ whole genome shotgun (WGS) entry which is preliminary data.</text>
</comment>
<evidence type="ECO:0000256" key="4">
    <source>
        <dbReference type="ARBA" id="ARBA00022452"/>
    </source>
</evidence>
<dbReference type="InterPro" id="IPR051906">
    <property type="entry name" value="TolC-like"/>
</dbReference>
<feature type="signal peptide" evidence="9">
    <location>
        <begin position="1"/>
        <end position="21"/>
    </location>
</feature>
<evidence type="ECO:0000256" key="1">
    <source>
        <dbReference type="ARBA" id="ARBA00004442"/>
    </source>
</evidence>
<comment type="similarity">
    <text evidence="2">Belongs to the outer membrane factor (OMF) (TC 1.B.17) family.</text>
</comment>
<keyword evidence="7" id="KW-0998">Cell outer membrane</keyword>
<gene>
    <name evidence="10" type="ORF">FHX64_002344</name>
</gene>
<dbReference type="EMBL" id="JACHYB010000002">
    <property type="protein sequence ID" value="MBB3188146.1"/>
    <property type="molecule type" value="Genomic_DNA"/>
</dbReference>
<protein>
    <submittedName>
        <fullName evidence="10">Outer membrane protein TolC</fullName>
    </submittedName>
</protein>
<sequence>MKKSIIAFVAVCCLHLPVVYGQLTVEVCQQKAQANYPEIKQLGLIPQSTAFTLSNANKGYLPQFSLSAKATYQSDVTKIPISIPNIHIQSLSKDQYQTTAAMSQLIWDGGAIHARKGEIRASSNVDQQKVKVDLYDLNDRVNQLFFGILSLNEQLRQNKALENELQTEYNKIEAYLRNGVANQADVDNIHVELLNAGQQRITLQTVRNSYVAMLSAMIGTTVNPEEITMPSLPDSITGTLVNKRPELSLFSAENQLYDSQRKNIYADNLPKINFFVQGGYGRPGLNMLDNSFKPYYIGGIQLSWNFGNLYTLKNNLRTIDLNQKIVASQRETFLFNSRLTEMQQSNQITQWQKLIRNDDEIIRLRNAVKLAADAKVANGTLSVTDLITDITAENQARIDKALHQVQLLLSIYNLKYTTNN</sequence>
<feature type="chain" id="PRO_5030667735" evidence="9">
    <location>
        <begin position="22"/>
        <end position="420"/>
    </location>
</feature>
<evidence type="ECO:0000256" key="8">
    <source>
        <dbReference type="SAM" id="Coils"/>
    </source>
</evidence>
<name>A0A7W5DSK6_9PORP</name>
<accession>A0A7W5DSK6</accession>
<keyword evidence="3" id="KW-0813">Transport</keyword>